<proteinExistence type="predicted"/>
<comment type="caution">
    <text evidence="1">The sequence shown here is derived from an EMBL/GenBank/DDBJ whole genome shotgun (WGS) entry which is preliminary data.</text>
</comment>
<sequence length="156" mass="16796">MDNYELAAVCAVANGPAPEHWLDLDHLPGRGIAWQRVSREGRHVVLEPVAGRAGDVRHGDVRRRRLAAAGSGHRHLTAYWSGHDAMTGDERPDPAEQALIAHLTALDLRTWALGHMPRGGSLTPGAVPPPRRVRILDLDSGAISDHPVLPVPPCAP</sequence>
<dbReference type="Proteomes" id="UP000637578">
    <property type="component" value="Unassembled WGS sequence"/>
</dbReference>
<dbReference type="EMBL" id="BMMK01000013">
    <property type="protein sequence ID" value="GGM58202.1"/>
    <property type="molecule type" value="Genomic_DNA"/>
</dbReference>
<evidence type="ECO:0000313" key="2">
    <source>
        <dbReference type="Proteomes" id="UP000637578"/>
    </source>
</evidence>
<protein>
    <submittedName>
        <fullName evidence="1">Uncharacterized protein</fullName>
    </submittedName>
</protein>
<evidence type="ECO:0000313" key="1">
    <source>
        <dbReference type="EMBL" id="GGM58202.1"/>
    </source>
</evidence>
<dbReference type="AlphaFoldDB" id="A0A8J3CFC2"/>
<keyword evidence="2" id="KW-1185">Reference proteome</keyword>
<reference evidence="1" key="1">
    <citation type="journal article" date="2014" name="Int. J. Syst. Evol. Microbiol.">
        <title>Complete genome sequence of Corynebacterium casei LMG S-19264T (=DSM 44701T), isolated from a smear-ripened cheese.</title>
        <authorList>
            <consortium name="US DOE Joint Genome Institute (JGI-PGF)"/>
            <person name="Walter F."/>
            <person name="Albersmeier A."/>
            <person name="Kalinowski J."/>
            <person name="Ruckert C."/>
        </authorList>
    </citation>
    <scope>NUCLEOTIDE SEQUENCE</scope>
    <source>
        <strain evidence="1">CGMCC 4.5737</strain>
    </source>
</reference>
<name>A0A8J3CFC2_9PSEU</name>
<reference evidence="1" key="2">
    <citation type="submission" date="2020-09" db="EMBL/GenBank/DDBJ databases">
        <authorList>
            <person name="Sun Q."/>
            <person name="Zhou Y."/>
        </authorList>
    </citation>
    <scope>NUCLEOTIDE SEQUENCE</scope>
    <source>
        <strain evidence="1">CGMCC 4.5737</strain>
    </source>
</reference>
<organism evidence="1 2">
    <name type="scientific">Longimycelium tulufanense</name>
    <dbReference type="NCBI Taxonomy" id="907463"/>
    <lineage>
        <taxon>Bacteria</taxon>
        <taxon>Bacillati</taxon>
        <taxon>Actinomycetota</taxon>
        <taxon>Actinomycetes</taxon>
        <taxon>Pseudonocardiales</taxon>
        <taxon>Pseudonocardiaceae</taxon>
        <taxon>Longimycelium</taxon>
    </lineage>
</organism>
<accession>A0A8J3CFC2</accession>
<dbReference type="Gene3D" id="3.40.50.720">
    <property type="entry name" value="NAD(P)-binding Rossmann-like Domain"/>
    <property type="match status" value="1"/>
</dbReference>
<gene>
    <name evidence="1" type="ORF">GCM10012275_31750</name>
</gene>